<comment type="caution">
    <text evidence="1">The sequence shown here is derived from an EMBL/GenBank/DDBJ whole genome shotgun (WGS) entry which is preliminary data.</text>
</comment>
<gene>
    <name evidence="1" type="ORF">ABVK25_003451</name>
</gene>
<reference evidence="1 2" key="1">
    <citation type="submission" date="2024-09" db="EMBL/GenBank/DDBJ databases">
        <title>Rethinking Asexuality: The Enigmatic Case of Functional Sexual Genes in Lepraria (Stereocaulaceae).</title>
        <authorList>
            <person name="Doellman M."/>
            <person name="Sun Y."/>
            <person name="Barcenas-Pena A."/>
            <person name="Lumbsch H.T."/>
            <person name="Grewe F."/>
        </authorList>
    </citation>
    <scope>NUCLEOTIDE SEQUENCE [LARGE SCALE GENOMIC DNA]</scope>
    <source>
        <strain evidence="1 2">Grewe 0041</strain>
    </source>
</reference>
<evidence type="ECO:0000313" key="2">
    <source>
        <dbReference type="Proteomes" id="UP001590951"/>
    </source>
</evidence>
<protein>
    <submittedName>
        <fullName evidence="1">Uncharacterized protein</fullName>
    </submittedName>
</protein>
<organism evidence="1 2">
    <name type="scientific">Lepraria finkii</name>
    <dbReference type="NCBI Taxonomy" id="1340010"/>
    <lineage>
        <taxon>Eukaryota</taxon>
        <taxon>Fungi</taxon>
        <taxon>Dikarya</taxon>
        <taxon>Ascomycota</taxon>
        <taxon>Pezizomycotina</taxon>
        <taxon>Lecanoromycetes</taxon>
        <taxon>OSLEUM clade</taxon>
        <taxon>Lecanoromycetidae</taxon>
        <taxon>Lecanorales</taxon>
        <taxon>Lecanorineae</taxon>
        <taxon>Stereocaulaceae</taxon>
        <taxon>Lepraria</taxon>
    </lineage>
</organism>
<accession>A0ABR4BF03</accession>
<name>A0ABR4BF03_9LECA</name>
<dbReference type="EMBL" id="JBHFEH010000008">
    <property type="protein sequence ID" value="KAL2056428.1"/>
    <property type="molecule type" value="Genomic_DNA"/>
</dbReference>
<dbReference type="Proteomes" id="UP001590951">
    <property type="component" value="Unassembled WGS sequence"/>
</dbReference>
<evidence type="ECO:0000313" key="1">
    <source>
        <dbReference type="EMBL" id="KAL2056428.1"/>
    </source>
</evidence>
<sequence>MELRHLEGYGILWETFHKPEDGSDMFDEILGRVRHLKLLIVHDISKTVGLAEMHRQCGNCTQFIGKAITLQTLHLSFTMEPRRLSTWLSELTNVREHWPSLKDLKPDLICTEQSIVGDFHSTHAPTLRSLELKDITLHSDSKDNNLSQES</sequence>
<proteinExistence type="predicted"/>
<keyword evidence="2" id="KW-1185">Reference proteome</keyword>